<dbReference type="AlphaFoldDB" id="A0A089LM93"/>
<evidence type="ECO:0000313" key="3">
    <source>
        <dbReference type="Proteomes" id="UP000029507"/>
    </source>
</evidence>
<evidence type="ECO:0000313" key="2">
    <source>
        <dbReference type="EMBL" id="AIQ61987.1"/>
    </source>
</evidence>
<keyword evidence="1" id="KW-0472">Membrane</keyword>
<gene>
    <name evidence="2" type="ORF">PSTEL_01460</name>
</gene>
<reference evidence="2 3" key="1">
    <citation type="submission" date="2014-08" db="EMBL/GenBank/DDBJ databases">
        <title>Comparative genomics of the Paenibacillus odorifer group.</title>
        <authorList>
            <person name="den Bakker H.C."/>
            <person name="Tsai Y.-C."/>
            <person name="Martin N."/>
            <person name="Korlach J."/>
            <person name="Wiedmann M."/>
        </authorList>
    </citation>
    <scope>NUCLEOTIDE SEQUENCE [LARGE SCALE GENOMIC DNA]</scope>
    <source>
        <strain evidence="2 3">DSM 14472</strain>
    </source>
</reference>
<keyword evidence="1" id="KW-1133">Transmembrane helix</keyword>
<protein>
    <submittedName>
        <fullName evidence="2">Uncharacterized protein</fullName>
    </submittedName>
</protein>
<keyword evidence="1" id="KW-0812">Transmembrane</keyword>
<dbReference type="HOGENOM" id="CLU_2899983_0_0_9"/>
<organism evidence="2 3">
    <name type="scientific">Paenibacillus stellifer</name>
    <dbReference type="NCBI Taxonomy" id="169760"/>
    <lineage>
        <taxon>Bacteria</taxon>
        <taxon>Bacillati</taxon>
        <taxon>Bacillota</taxon>
        <taxon>Bacilli</taxon>
        <taxon>Bacillales</taxon>
        <taxon>Paenibacillaceae</taxon>
        <taxon>Paenibacillus</taxon>
    </lineage>
</organism>
<name>A0A089LM93_9BACL</name>
<proteinExistence type="predicted"/>
<sequence length="62" mass="6811">MDPVGDALRPEGVQGNPVDYALLSFVMKTNVIILEGIRFFVNDAQKFGNSLFGVTIMHLNSL</sequence>
<evidence type="ECO:0000256" key="1">
    <source>
        <dbReference type="SAM" id="Phobius"/>
    </source>
</evidence>
<dbReference type="KEGG" id="pste:PSTEL_01460"/>
<dbReference type="Proteomes" id="UP000029507">
    <property type="component" value="Chromosome"/>
</dbReference>
<feature type="transmembrane region" description="Helical" evidence="1">
    <location>
        <begin position="20"/>
        <end position="41"/>
    </location>
</feature>
<accession>A0A089LM93</accession>
<dbReference type="EMBL" id="CP009286">
    <property type="protein sequence ID" value="AIQ61987.1"/>
    <property type="molecule type" value="Genomic_DNA"/>
</dbReference>
<keyword evidence="3" id="KW-1185">Reference proteome</keyword>